<dbReference type="InterPro" id="IPR056789">
    <property type="entry name" value="LRR_R13L1-DRL21"/>
</dbReference>
<sequence>METSENGSMPKSWTHHVKIDNSSTFKSGFKSKPPKDDYSSTGGLCYGSRPSSLLMQNPQTMKITRIFRGVYLLFIAIRASTTLGFYEGEKIISQHLKLEELSERLRCFCSRWPPNFEFDKDKCIQLWVAQGFFDFEFGRRIEVVANEYFKDMVNKDFIVQSGFDIAKERMMYKAVSSDSLLRSSSWVQEDELTSITNEVQHLFLITQKKGGDCFKTLVKLRQLRTLILSNHNGNSIKYIPYGFKLPHLRILDLRGTRIFSLPESIGDILSLRYLDVSGTRILCLPETIGNLRYLQILKLQRCCNFYELPKCTNKLINLRHLDLDIVCQLTSMPVGMGNLTSLQTLKGFIVGKDEGYRVGELKHLNDLNGSLWISRLDLISSVEEAREVEMYKKRLTKLDLTWEQNTVNNFDLVEDILECLEPHLSLKELTVSYYCGSRFPTWMSCLPNILSITLRVSTNCSYLPSLGGLQSLKSLKIYEMHEVRWIDHHFCRYWGSQTGGGAAFPKLEKLTMVGMPKLESWTGVEDGDFPCLLELTASTCPKLVEIPMISSFTTLNTLSILMCRELQSLSKGKLPSKLQHFEISNCPLVTKRCLKPQGEDWFKIKHIPSIYIDGYDVTPKPKYGSRLLS</sequence>
<evidence type="ECO:0000313" key="5">
    <source>
        <dbReference type="EnsemblPlants" id="Solyc12g099040.1.1"/>
    </source>
</evidence>
<dbReference type="Pfam" id="PF23559">
    <property type="entry name" value="WHD_DRP"/>
    <property type="match status" value="1"/>
</dbReference>
<dbReference type="PaxDb" id="4081-Solyc12g099040.1.1"/>
<keyword evidence="1" id="KW-0547">Nucleotide-binding</keyword>
<accession>K4DHS5</accession>
<evidence type="ECO:0000259" key="3">
    <source>
        <dbReference type="Pfam" id="PF23559"/>
    </source>
</evidence>
<organism evidence="5">
    <name type="scientific">Solanum lycopersicum</name>
    <name type="common">Tomato</name>
    <name type="synonym">Lycopersicon esculentum</name>
    <dbReference type="NCBI Taxonomy" id="4081"/>
    <lineage>
        <taxon>Eukaryota</taxon>
        <taxon>Viridiplantae</taxon>
        <taxon>Streptophyta</taxon>
        <taxon>Embryophyta</taxon>
        <taxon>Tracheophyta</taxon>
        <taxon>Spermatophyta</taxon>
        <taxon>Magnoliopsida</taxon>
        <taxon>eudicotyledons</taxon>
        <taxon>Gunneridae</taxon>
        <taxon>Pentapetalae</taxon>
        <taxon>asterids</taxon>
        <taxon>lamiids</taxon>
        <taxon>Solanales</taxon>
        <taxon>Solanaceae</taxon>
        <taxon>Solanoideae</taxon>
        <taxon>Solaneae</taxon>
        <taxon>Solanum</taxon>
        <taxon>Solanum subgen. Lycopersicon</taxon>
    </lineage>
</organism>
<reference evidence="5" key="1">
    <citation type="journal article" date="2012" name="Nature">
        <title>The tomato genome sequence provides insights into fleshy fruit evolution.</title>
        <authorList>
            <consortium name="Tomato Genome Consortium"/>
        </authorList>
    </citation>
    <scope>NUCLEOTIDE SEQUENCE [LARGE SCALE GENOMIC DNA]</scope>
    <source>
        <strain evidence="5">cv. Heinz 1706</strain>
    </source>
</reference>
<dbReference type="eggNOG" id="KOG4658">
    <property type="taxonomic scope" value="Eukaryota"/>
</dbReference>
<evidence type="ECO:0000256" key="1">
    <source>
        <dbReference type="ARBA" id="ARBA00022741"/>
    </source>
</evidence>
<dbReference type="HOGENOM" id="CLU_000837_8_11_1"/>
<evidence type="ECO:0000313" key="6">
    <source>
        <dbReference type="Proteomes" id="UP000004994"/>
    </source>
</evidence>
<dbReference type="PhylomeDB" id="K4DHS5"/>
<evidence type="ECO:0000259" key="4">
    <source>
        <dbReference type="Pfam" id="PF25019"/>
    </source>
</evidence>
<evidence type="ECO:0000256" key="2">
    <source>
        <dbReference type="ARBA" id="ARBA00022840"/>
    </source>
</evidence>
<keyword evidence="2" id="KW-0067">ATP-binding</keyword>
<dbReference type="OMA" id="ICRIFRG"/>
<protein>
    <recommendedName>
        <fullName evidence="7">NB-ARC domain-containing protein</fullName>
    </recommendedName>
</protein>
<dbReference type="Pfam" id="PF25019">
    <property type="entry name" value="LRR_R13L1-DRL21"/>
    <property type="match status" value="1"/>
</dbReference>
<dbReference type="PANTHER" id="PTHR47186:SF24">
    <property type="entry name" value="DISEASE RESISTANCE RPP13-LIKE PROTEIN 1"/>
    <property type="match status" value="1"/>
</dbReference>
<feature type="domain" description="R13L1/DRL21-like LRR repeat region" evidence="4">
    <location>
        <begin position="359"/>
        <end position="480"/>
    </location>
</feature>
<dbReference type="SUPFAM" id="SSF52058">
    <property type="entry name" value="L domain-like"/>
    <property type="match status" value="1"/>
</dbReference>
<dbReference type="InterPro" id="IPR032675">
    <property type="entry name" value="LRR_dom_sf"/>
</dbReference>
<dbReference type="InParanoid" id="K4DHS5"/>
<dbReference type="InterPro" id="IPR001611">
    <property type="entry name" value="Leu-rich_rpt"/>
</dbReference>
<dbReference type="Gramene" id="Solyc12g099040.1.1">
    <property type="protein sequence ID" value="Solyc12g099040.1.1"/>
    <property type="gene ID" value="Solyc12g099040.1"/>
</dbReference>
<dbReference type="InterPro" id="IPR058922">
    <property type="entry name" value="WHD_DRP"/>
</dbReference>
<name>K4DHS5_SOLLC</name>
<dbReference type="Pfam" id="PF00560">
    <property type="entry name" value="LRR_1"/>
    <property type="match status" value="1"/>
</dbReference>
<keyword evidence="6" id="KW-1185">Reference proteome</keyword>
<dbReference type="PANTHER" id="PTHR47186">
    <property type="entry name" value="LEUCINE-RICH REPEAT-CONTAINING PROTEIN 57"/>
    <property type="match status" value="1"/>
</dbReference>
<dbReference type="EnsemblPlants" id="Solyc12g099040.1.1">
    <property type="protein sequence ID" value="Solyc12g099040.1.1"/>
    <property type="gene ID" value="Solyc12g099040.1"/>
</dbReference>
<dbReference type="Gene3D" id="3.80.10.10">
    <property type="entry name" value="Ribonuclease Inhibitor"/>
    <property type="match status" value="2"/>
</dbReference>
<dbReference type="AlphaFoldDB" id="K4DHS5"/>
<feature type="domain" description="Disease resistance protein winged helix" evidence="3">
    <location>
        <begin position="113"/>
        <end position="159"/>
    </location>
</feature>
<dbReference type="Proteomes" id="UP000004994">
    <property type="component" value="Chromosome 12"/>
</dbReference>
<proteinExistence type="predicted"/>
<evidence type="ECO:0008006" key="7">
    <source>
        <dbReference type="Google" id="ProtNLM"/>
    </source>
</evidence>
<reference evidence="5" key="2">
    <citation type="submission" date="2015-06" db="UniProtKB">
        <authorList>
            <consortium name="EnsemblPlants"/>
        </authorList>
    </citation>
    <scope>IDENTIFICATION</scope>
    <source>
        <strain evidence="5">cv. Heinz 1706</strain>
    </source>
</reference>